<organism evidence="5 6">
    <name type="scientific">Flammeovirga aprica JL-4</name>
    <dbReference type="NCBI Taxonomy" id="694437"/>
    <lineage>
        <taxon>Bacteria</taxon>
        <taxon>Pseudomonadati</taxon>
        <taxon>Bacteroidota</taxon>
        <taxon>Cytophagia</taxon>
        <taxon>Cytophagales</taxon>
        <taxon>Flammeovirgaceae</taxon>
        <taxon>Flammeovirga</taxon>
    </lineage>
</organism>
<evidence type="ECO:0000256" key="2">
    <source>
        <dbReference type="ARBA" id="ARBA00023125"/>
    </source>
</evidence>
<dbReference type="SUPFAM" id="SSF51182">
    <property type="entry name" value="RmlC-like cupins"/>
    <property type="match status" value="1"/>
</dbReference>
<dbReference type="GO" id="GO:0043565">
    <property type="term" value="F:sequence-specific DNA binding"/>
    <property type="evidence" value="ECO:0007669"/>
    <property type="project" value="InterPro"/>
</dbReference>
<proteinExistence type="predicted"/>
<evidence type="ECO:0000313" key="5">
    <source>
        <dbReference type="EMBL" id="NME67846.1"/>
    </source>
</evidence>
<dbReference type="GO" id="GO:0003700">
    <property type="term" value="F:DNA-binding transcription factor activity"/>
    <property type="evidence" value="ECO:0007669"/>
    <property type="project" value="InterPro"/>
</dbReference>
<dbReference type="InterPro" id="IPR018062">
    <property type="entry name" value="HTH_AraC-typ_CS"/>
</dbReference>
<keyword evidence="2" id="KW-0238">DNA-binding</keyword>
<dbReference type="InterPro" id="IPR009057">
    <property type="entry name" value="Homeodomain-like_sf"/>
</dbReference>
<dbReference type="CDD" id="cd06976">
    <property type="entry name" value="cupin_MtlR-like_N"/>
    <property type="match status" value="1"/>
</dbReference>
<dbReference type="Gene3D" id="1.10.10.60">
    <property type="entry name" value="Homeodomain-like"/>
    <property type="match status" value="2"/>
</dbReference>
<dbReference type="AlphaFoldDB" id="A0A7X9RT30"/>
<dbReference type="PANTHER" id="PTHR43280:SF27">
    <property type="entry name" value="TRANSCRIPTIONAL REGULATOR MTLR"/>
    <property type="match status" value="1"/>
</dbReference>
<accession>A0A7X9RT30</accession>
<evidence type="ECO:0000256" key="1">
    <source>
        <dbReference type="ARBA" id="ARBA00023015"/>
    </source>
</evidence>
<dbReference type="RefSeq" id="WP_169656167.1">
    <property type="nucleotide sequence ID" value="NZ_JABANE010000015.1"/>
</dbReference>
<dbReference type="Gene3D" id="2.60.120.10">
    <property type="entry name" value="Jelly Rolls"/>
    <property type="match status" value="1"/>
</dbReference>
<evidence type="ECO:0000313" key="6">
    <source>
        <dbReference type="Proteomes" id="UP000576082"/>
    </source>
</evidence>
<feature type="domain" description="HTH araC/xylS-type" evidence="4">
    <location>
        <begin position="178"/>
        <end position="276"/>
    </location>
</feature>
<protein>
    <submittedName>
        <fullName evidence="5">AraC family transcriptional regulator</fullName>
    </submittedName>
</protein>
<dbReference type="InterPro" id="IPR014710">
    <property type="entry name" value="RmlC-like_jellyroll"/>
</dbReference>
<dbReference type="PROSITE" id="PS01124">
    <property type="entry name" value="HTH_ARAC_FAMILY_2"/>
    <property type="match status" value="1"/>
</dbReference>
<name>A0A7X9RT30_9BACT</name>
<evidence type="ECO:0000256" key="3">
    <source>
        <dbReference type="ARBA" id="ARBA00023163"/>
    </source>
</evidence>
<dbReference type="SUPFAM" id="SSF46689">
    <property type="entry name" value="Homeodomain-like"/>
    <property type="match status" value="2"/>
</dbReference>
<dbReference type="InterPro" id="IPR018060">
    <property type="entry name" value="HTH_AraC"/>
</dbReference>
<keyword evidence="3" id="KW-0804">Transcription</keyword>
<dbReference type="Pfam" id="PF12833">
    <property type="entry name" value="HTH_18"/>
    <property type="match status" value="1"/>
</dbReference>
<dbReference type="InterPro" id="IPR011051">
    <property type="entry name" value="RmlC_Cupin_sf"/>
</dbReference>
<keyword evidence="6" id="KW-1185">Reference proteome</keyword>
<gene>
    <name evidence="5" type="ORF">HHU12_07720</name>
</gene>
<dbReference type="SMART" id="SM00342">
    <property type="entry name" value="HTH_ARAC"/>
    <property type="match status" value="1"/>
</dbReference>
<sequence>MKTFLEKVVTQDTSNIRAFKYSQKEFNTPWHVHPEYELTFILNSVGNRYVGNNISDYQPGELVLLGPNLPHCWKNDLESDERAESLVLQWPKEVITPLMGFDEIKSVFNKVERGVLFHQPEKIKAEEKINKIIQSNGIERYLHFVDLLKDLVQLNQREFLAGASYAYDESSATNDRIERVQNFISDHYDRKIKLAEIAQELNMTEQSFSRFFSKAMQRPFFVFLNEYRINRVSRLLLETDMQVAEIGYRCGYESLPFFYQQFKKFKNYSPLEFRKLYKKI</sequence>
<reference evidence="5 6" key="1">
    <citation type="submission" date="2020-04" db="EMBL/GenBank/DDBJ databases">
        <title>Flammeovirga sp. SR4, a novel species isolated from seawater.</title>
        <authorList>
            <person name="Wang X."/>
        </authorList>
    </citation>
    <scope>NUCLEOTIDE SEQUENCE [LARGE SCALE GENOMIC DNA]</scope>
    <source>
        <strain evidence="5 6">ATCC 23126</strain>
    </source>
</reference>
<dbReference type="EMBL" id="JABANE010000015">
    <property type="protein sequence ID" value="NME67846.1"/>
    <property type="molecule type" value="Genomic_DNA"/>
</dbReference>
<evidence type="ECO:0000259" key="4">
    <source>
        <dbReference type="PROSITE" id="PS01124"/>
    </source>
</evidence>
<comment type="caution">
    <text evidence="5">The sequence shown here is derived from an EMBL/GenBank/DDBJ whole genome shotgun (WGS) entry which is preliminary data.</text>
</comment>
<dbReference type="Proteomes" id="UP000576082">
    <property type="component" value="Unassembled WGS sequence"/>
</dbReference>
<dbReference type="PANTHER" id="PTHR43280">
    <property type="entry name" value="ARAC-FAMILY TRANSCRIPTIONAL REGULATOR"/>
    <property type="match status" value="1"/>
</dbReference>
<dbReference type="PROSITE" id="PS00041">
    <property type="entry name" value="HTH_ARAC_FAMILY_1"/>
    <property type="match status" value="1"/>
</dbReference>
<keyword evidence="1" id="KW-0805">Transcription regulation</keyword>